<protein>
    <recommendedName>
        <fullName evidence="1">Reverse transcriptase zinc-binding domain-containing protein</fullName>
    </recommendedName>
</protein>
<dbReference type="Proteomes" id="UP000813463">
    <property type="component" value="Chromosome 4"/>
</dbReference>
<keyword evidence="2" id="KW-1185">Reference proteome</keyword>
<accession>A0ABM3RSE8</accession>
<dbReference type="GeneID" id="130472123"/>
<dbReference type="Pfam" id="PF13966">
    <property type="entry name" value="zf-RVT"/>
    <property type="match status" value="1"/>
</dbReference>
<sequence>MILNIGSGEDTSLWYHHWVGDSPIYKIPNIRIPDSKAHWRVSHIIKNSTWDLSQINHLLPNYLCNLILATPLSSITTRTDSLRWTLDKSGSFSIKSAYHSSYVPKNMNCTIQICWKKLWKIGVPFKYKMLLWNLCHSILPVADILARKVPGLDPICVRCFESVENHLHLFRDCHSSSTLWSMIFQFQGQSFDLEYNLFYSKNWDEWITYNLSGSSQWKIIFCIAIWHIWSYRNKAVFYSKMGNSSSFYNKFWVDYKCTNNMGQMDKEMQCLKKERRWLVLQ</sequence>
<dbReference type="InterPro" id="IPR026960">
    <property type="entry name" value="RVT-Znf"/>
</dbReference>
<reference evidence="3" key="2">
    <citation type="submission" date="2025-08" db="UniProtKB">
        <authorList>
            <consortium name="RefSeq"/>
        </authorList>
    </citation>
    <scope>IDENTIFICATION</scope>
    <source>
        <tissue evidence="3">Leaf</tissue>
    </source>
</reference>
<organism evidence="2 3">
    <name type="scientific">Spinacia oleracea</name>
    <name type="common">Spinach</name>
    <dbReference type="NCBI Taxonomy" id="3562"/>
    <lineage>
        <taxon>Eukaryota</taxon>
        <taxon>Viridiplantae</taxon>
        <taxon>Streptophyta</taxon>
        <taxon>Embryophyta</taxon>
        <taxon>Tracheophyta</taxon>
        <taxon>Spermatophyta</taxon>
        <taxon>Magnoliopsida</taxon>
        <taxon>eudicotyledons</taxon>
        <taxon>Gunneridae</taxon>
        <taxon>Pentapetalae</taxon>
        <taxon>Caryophyllales</taxon>
        <taxon>Chenopodiaceae</taxon>
        <taxon>Chenopodioideae</taxon>
        <taxon>Anserineae</taxon>
        <taxon>Spinacia</taxon>
    </lineage>
</organism>
<evidence type="ECO:0000313" key="3">
    <source>
        <dbReference type="RefSeq" id="XP_056698547.1"/>
    </source>
</evidence>
<name>A0ABM3RSE8_SPIOL</name>
<dbReference type="RefSeq" id="XP_056698547.1">
    <property type="nucleotide sequence ID" value="XM_056842569.1"/>
</dbReference>
<feature type="domain" description="Reverse transcriptase zinc-binding" evidence="1">
    <location>
        <begin position="92"/>
        <end position="180"/>
    </location>
</feature>
<evidence type="ECO:0000259" key="1">
    <source>
        <dbReference type="Pfam" id="PF13966"/>
    </source>
</evidence>
<reference evidence="2" key="1">
    <citation type="journal article" date="2021" name="Nat. Commun.">
        <title>Genomic analyses provide insights into spinach domestication and the genetic basis of agronomic traits.</title>
        <authorList>
            <person name="Cai X."/>
            <person name="Sun X."/>
            <person name="Xu C."/>
            <person name="Sun H."/>
            <person name="Wang X."/>
            <person name="Ge C."/>
            <person name="Zhang Z."/>
            <person name="Wang Q."/>
            <person name="Fei Z."/>
            <person name="Jiao C."/>
            <person name="Wang Q."/>
        </authorList>
    </citation>
    <scope>NUCLEOTIDE SEQUENCE [LARGE SCALE GENOMIC DNA]</scope>
    <source>
        <strain evidence="2">cv. Varoflay</strain>
    </source>
</reference>
<gene>
    <name evidence="3" type="primary">LOC130472123</name>
</gene>
<evidence type="ECO:0000313" key="2">
    <source>
        <dbReference type="Proteomes" id="UP000813463"/>
    </source>
</evidence>
<proteinExistence type="predicted"/>